<organism evidence="2 3">
    <name type="scientific">Deefgea tanakiae</name>
    <dbReference type="NCBI Taxonomy" id="2865840"/>
    <lineage>
        <taxon>Bacteria</taxon>
        <taxon>Pseudomonadati</taxon>
        <taxon>Pseudomonadota</taxon>
        <taxon>Betaproteobacteria</taxon>
        <taxon>Neisseriales</taxon>
        <taxon>Chitinibacteraceae</taxon>
        <taxon>Deefgea</taxon>
    </lineage>
</organism>
<dbReference type="EMBL" id="CP081150">
    <property type="protein sequence ID" value="QZA76959.1"/>
    <property type="molecule type" value="Genomic_DNA"/>
</dbReference>
<proteinExistence type="predicted"/>
<evidence type="ECO:0000313" key="2">
    <source>
        <dbReference type="EMBL" id="QZA76959.1"/>
    </source>
</evidence>
<feature type="region of interest" description="Disordered" evidence="1">
    <location>
        <begin position="303"/>
        <end position="324"/>
    </location>
</feature>
<dbReference type="InterPro" id="IPR036573">
    <property type="entry name" value="CBM_sf_5/12"/>
</dbReference>
<reference evidence="2 3" key="1">
    <citation type="submission" date="2021-08" db="EMBL/GenBank/DDBJ databases">
        <title>complete genome sequencing of Deefgea sp. D25.</title>
        <authorList>
            <person name="Bae J.-W."/>
            <person name="Gim D.-H."/>
        </authorList>
    </citation>
    <scope>NUCLEOTIDE SEQUENCE [LARGE SCALE GENOMIC DNA]</scope>
    <source>
        <strain evidence="2 3">D25</strain>
    </source>
</reference>
<evidence type="ECO:0000313" key="3">
    <source>
        <dbReference type="Proteomes" id="UP000825679"/>
    </source>
</evidence>
<dbReference type="SUPFAM" id="SSF51055">
    <property type="entry name" value="Carbohydrate binding domain"/>
    <property type="match status" value="1"/>
</dbReference>
<protein>
    <submittedName>
        <fullName evidence="2">Uncharacterized protein</fullName>
    </submittedName>
</protein>
<dbReference type="Gene3D" id="2.10.10.20">
    <property type="entry name" value="Carbohydrate-binding module superfamily 5/12"/>
    <property type="match status" value="1"/>
</dbReference>
<accession>A0ABX8Z305</accession>
<sequence>MNMPLARQSGATLLILMLVMMTVFATLLVSNLRGRNPEDIRREQSAAAIEKARQALLVWSLSRTSSGSSVDSPVELPCPADPNEAALNSIGVSRSSCNSAGVTGPAARTGWLPWKTLGIPKLVDGYGEPLWYSVDLGFVARTKDESRKVNGDSFAALKVYSGTNELTLNGQGAAAVIFAAGPPVDVQTRASPLAAAQYLEGLTVSGPSNATHGGPYVTSELKKNSAGETIFNDQLGVITGRSLIDAARTRLGSEIAKKMLAYYQAVQAEIVSGGGGGGVACVAPWDANVTYQKNDVASYAGHNWSAKNKNSNNTPPPPSNKAGWKDDGACNLASLVQITAPYPANLLTDTACQNNSLALGICPSQENLCAGILPRAADSWTGATLLSTPASNKPLWFQQNIWHRGVVYAVKQGLVCTTPFIIDGVTDATIDALYIIPGAARTRRANNLLTPDTVAMASTNLALYLDDAENQDAWTADNYRYVTPSCTSNDLMYTCSKGICNKRKSAC</sequence>
<dbReference type="Proteomes" id="UP000825679">
    <property type="component" value="Chromosome"/>
</dbReference>
<evidence type="ECO:0000256" key="1">
    <source>
        <dbReference type="SAM" id="MobiDB-lite"/>
    </source>
</evidence>
<name>A0ABX8Z305_9NEIS</name>
<keyword evidence="3" id="KW-1185">Reference proteome</keyword>
<dbReference type="RefSeq" id="WP_221005356.1">
    <property type="nucleotide sequence ID" value="NZ_CP081150.1"/>
</dbReference>
<gene>
    <name evidence="2" type="ORF">K4H28_11655</name>
</gene>
<dbReference type="CDD" id="cd12215">
    <property type="entry name" value="ChiC_BD"/>
    <property type="match status" value="1"/>
</dbReference>